<organism evidence="2 3">
    <name type="scientific">Candidula unifasciata</name>
    <dbReference type="NCBI Taxonomy" id="100452"/>
    <lineage>
        <taxon>Eukaryota</taxon>
        <taxon>Metazoa</taxon>
        <taxon>Spiralia</taxon>
        <taxon>Lophotrochozoa</taxon>
        <taxon>Mollusca</taxon>
        <taxon>Gastropoda</taxon>
        <taxon>Heterobranchia</taxon>
        <taxon>Euthyneura</taxon>
        <taxon>Panpulmonata</taxon>
        <taxon>Eupulmonata</taxon>
        <taxon>Stylommatophora</taxon>
        <taxon>Helicina</taxon>
        <taxon>Helicoidea</taxon>
        <taxon>Geomitridae</taxon>
        <taxon>Candidula</taxon>
    </lineage>
</organism>
<protein>
    <recommendedName>
        <fullName evidence="4">Coiled-coil domain-containing protein 137</fullName>
    </recommendedName>
</protein>
<dbReference type="GO" id="GO:0005634">
    <property type="term" value="C:nucleus"/>
    <property type="evidence" value="ECO:0007669"/>
    <property type="project" value="TreeGrafter"/>
</dbReference>
<sequence length="342" mass="39129">MGKLAKPQRSKKHKKLKCVDPFYVGSRKDVRQAACNQKPTNCEQEVPKKLRHLGFSIDGVRSGQVGKKSRNKFLKHPDAPHKYNNQFSTVLGTKASSRKNEPKKHSADNSGKAQQLKKHKKRFMPKISEKDVSDFIDNLQPPRPYTESFTFKKQSQETDSKFMRRVHEETNRALTKTQIDEQLEMSDKRKLLLKLKPKKGMSDKKKERLKDKKKKKVQAVREKRQEKNLDFGSLKDSIQFGDVVHAPPVLSVRPKKAAGPELDRPGLRMPELKAIIDGHKEQASSAMAKPGHSVTEKQTRPVGKSIKRKAMSKVEQHLADVQRDSFISAYRQRKQGQLSLLK</sequence>
<dbReference type="OrthoDB" id="5876637at2759"/>
<feature type="compositionally biased region" description="Basic residues" evidence="1">
    <location>
        <begin position="115"/>
        <end position="124"/>
    </location>
</feature>
<feature type="compositionally biased region" description="Polar residues" evidence="1">
    <location>
        <begin position="83"/>
        <end position="95"/>
    </location>
</feature>
<dbReference type="PANTHER" id="PTHR21838:SF2">
    <property type="entry name" value="COILED-COIL DOMAIN-CONTAINING PROTEIN 137"/>
    <property type="match status" value="1"/>
</dbReference>
<proteinExistence type="predicted"/>
<accession>A0A8S3YSY0</accession>
<name>A0A8S3YSY0_9EUPU</name>
<dbReference type="PANTHER" id="PTHR21838">
    <property type="entry name" value="COILED-COIL DOMAIN-CONTAINING PROTEIN 137"/>
    <property type="match status" value="1"/>
</dbReference>
<keyword evidence="3" id="KW-1185">Reference proteome</keyword>
<reference evidence="2" key="1">
    <citation type="submission" date="2021-04" db="EMBL/GenBank/DDBJ databases">
        <authorList>
            <consortium name="Molecular Ecology Group"/>
        </authorList>
    </citation>
    <scope>NUCLEOTIDE SEQUENCE</scope>
</reference>
<gene>
    <name evidence="2" type="ORF">CUNI_LOCUS5752</name>
</gene>
<feature type="compositionally biased region" description="Basic and acidic residues" evidence="1">
    <location>
        <begin position="98"/>
        <end position="107"/>
    </location>
</feature>
<feature type="compositionally biased region" description="Basic and acidic residues" evidence="1">
    <location>
        <begin position="200"/>
        <end position="210"/>
    </location>
</feature>
<feature type="compositionally biased region" description="Basic and acidic residues" evidence="1">
    <location>
        <begin position="154"/>
        <end position="171"/>
    </location>
</feature>
<evidence type="ECO:0000256" key="1">
    <source>
        <dbReference type="SAM" id="MobiDB-lite"/>
    </source>
</evidence>
<comment type="caution">
    <text evidence="2">The sequence shown here is derived from an EMBL/GenBank/DDBJ whole genome shotgun (WGS) entry which is preliminary data.</text>
</comment>
<dbReference type="AlphaFoldDB" id="A0A8S3YSY0"/>
<feature type="region of interest" description="Disordered" evidence="1">
    <location>
        <begin position="280"/>
        <end position="306"/>
    </location>
</feature>
<evidence type="ECO:0000313" key="3">
    <source>
        <dbReference type="Proteomes" id="UP000678393"/>
    </source>
</evidence>
<dbReference type="InterPro" id="IPR026680">
    <property type="entry name" value="CCDC137"/>
</dbReference>
<evidence type="ECO:0008006" key="4">
    <source>
        <dbReference type="Google" id="ProtNLM"/>
    </source>
</evidence>
<evidence type="ECO:0000313" key="2">
    <source>
        <dbReference type="EMBL" id="CAG5120194.1"/>
    </source>
</evidence>
<dbReference type="Proteomes" id="UP000678393">
    <property type="component" value="Unassembled WGS sequence"/>
</dbReference>
<feature type="region of interest" description="Disordered" evidence="1">
    <location>
        <begin position="60"/>
        <end position="224"/>
    </location>
</feature>
<dbReference type="EMBL" id="CAJHNH020000850">
    <property type="protein sequence ID" value="CAG5120194.1"/>
    <property type="molecule type" value="Genomic_DNA"/>
</dbReference>